<sequence>MPLPTFRAPLESSFTVAWICALQKEYFAAKKVLEEVYTDASITHARHDNGQYILGRIGRLNVVLGVPVPGSSGSIEAFQTASMMRSTFPRLCLFLLVGIGGGVKTKDHDVRLGDIVLGTKIIPYRFGKELQDGFISTGDSIKPLRELMWMLTSLEEKIRDGLSLEKEIEDAAKRFDIYRRADYARPKRDRLYKADYLHEDGCDCSIHVASSSPNLIRRRLRVPSQRVVLHQGIIASADQVMKNAIKRDKISRDTGCICFEMEAVGMTYIPNSLSIRGISDYSDGHKNDSWQDYASLGAAVCARELLRALSPLDLERCRFYLSPKEADNQISAAAHLVEAYSRTQQEDPESLRGILRKLTERQELMEQLINRNVDDLKNLNKDDGDDPSSSNLIVN</sequence>
<feature type="domain" description="Nucleoside phosphorylase" evidence="2">
    <location>
        <begin position="17"/>
        <end position="284"/>
    </location>
</feature>
<evidence type="ECO:0000313" key="4">
    <source>
        <dbReference type="Proteomes" id="UP000754883"/>
    </source>
</evidence>
<protein>
    <recommendedName>
        <fullName evidence="2">Nucleoside phosphorylase domain-containing protein</fullName>
    </recommendedName>
</protein>
<dbReference type="Pfam" id="PF01048">
    <property type="entry name" value="PNP_UDP_1"/>
    <property type="match status" value="1"/>
</dbReference>
<evidence type="ECO:0000256" key="1">
    <source>
        <dbReference type="SAM" id="MobiDB-lite"/>
    </source>
</evidence>
<dbReference type="PANTHER" id="PTHR46082">
    <property type="entry name" value="ATP/GTP-BINDING PROTEIN-RELATED"/>
    <property type="match status" value="1"/>
</dbReference>
<keyword evidence="4" id="KW-1185">Reference proteome</keyword>
<dbReference type="GO" id="GO:0003824">
    <property type="term" value="F:catalytic activity"/>
    <property type="evidence" value="ECO:0007669"/>
    <property type="project" value="InterPro"/>
</dbReference>
<dbReference type="OrthoDB" id="1577640at2759"/>
<dbReference type="GO" id="GO:0009116">
    <property type="term" value="P:nucleoside metabolic process"/>
    <property type="evidence" value="ECO:0007669"/>
    <property type="project" value="InterPro"/>
</dbReference>
<dbReference type="Gene3D" id="3.40.50.1580">
    <property type="entry name" value="Nucleoside phosphorylase domain"/>
    <property type="match status" value="1"/>
</dbReference>
<evidence type="ECO:0000259" key="2">
    <source>
        <dbReference type="Pfam" id="PF01048"/>
    </source>
</evidence>
<dbReference type="InterPro" id="IPR053137">
    <property type="entry name" value="NLR-like"/>
</dbReference>
<dbReference type="EMBL" id="CABFNO020001517">
    <property type="protein sequence ID" value="CAG9993158.1"/>
    <property type="molecule type" value="Genomic_DNA"/>
</dbReference>
<dbReference type="Proteomes" id="UP000754883">
    <property type="component" value="Unassembled WGS sequence"/>
</dbReference>
<feature type="region of interest" description="Disordered" evidence="1">
    <location>
        <begin position="376"/>
        <end position="395"/>
    </location>
</feature>
<dbReference type="InterPro" id="IPR000845">
    <property type="entry name" value="Nucleoside_phosphorylase_d"/>
</dbReference>
<reference evidence="3" key="1">
    <citation type="submission" date="2021-10" db="EMBL/GenBank/DDBJ databases">
        <authorList>
            <person name="Piombo E."/>
        </authorList>
    </citation>
    <scope>NUCLEOTIDE SEQUENCE</scope>
</reference>
<organism evidence="3 4">
    <name type="scientific">Clonostachys byssicola</name>
    <dbReference type="NCBI Taxonomy" id="160290"/>
    <lineage>
        <taxon>Eukaryota</taxon>
        <taxon>Fungi</taxon>
        <taxon>Dikarya</taxon>
        <taxon>Ascomycota</taxon>
        <taxon>Pezizomycotina</taxon>
        <taxon>Sordariomycetes</taxon>
        <taxon>Hypocreomycetidae</taxon>
        <taxon>Hypocreales</taxon>
        <taxon>Bionectriaceae</taxon>
        <taxon>Clonostachys</taxon>
    </lineage>
</organism>
<comment type="caution">
    <text evidence="3">The sequence shown here is derived from an EMBL/GenBank/DDBJ whole genome shotgun (WGS) entry which is preliminary data.</text>
</comment>
<dbReference type="PANTHER" id="PTHR46082:SF6">
    <property type="entry name" value="AAA+ ATPASE DOMAIN-CONTAINING PROTEIN-RELATED"/>
    <property type="match status" value="1"/>
</dbReference>
<dbReference type="AlphaFoldDB" id="A0A9N9UM90"/>
<evidence type="ECO:0000313" key="3">
    <source>
        <dbReference type="EMBL" id="CAG9993158.1"/>
    </source>
</evidence>
<accession>A0A9N9UM90</accession>
<name>A0A9N9UM90_9HYPO</name>
<dbReference type="InterPro" id="IPR035994">
    <property type="entry name" value="Nucleoside_phosphorylase_sf"/>
</dbReference>
<dbReference type="SUPFAM" id="SSF53167">
    <property type="entry name" value="Purine and uridine phosphorylases"/>
    <property type="match status" value="1"/>
</dbReference>
<proteinExistence type="predicted"/>
<gene>
    <name evidence="3" type="ORF">CBYS24578_00016966</name>
</gene>